<dbReference type="STRING" id="1120964.GCA_001313265_04549"/>
<dbReference type="GO" id="GO:0006080">
    <property type="term" value="P:substituted mannan metabolic process"/>
    <property type="evidence" value="ECO:0007669"/>
    <property type="project" value="InterPro"/>
</dbReference>
<reference evidence="7" key="1">
    <citation type="submission" date="2016-10" db="EMBL/GenBank/DDBJ databases">
        <authorList>
            <person name="Varghese N."/>
            <person name="Submissions S."/>
        </authorList>
    </citation>
    <scope>NUCLEOTIDE SEQUENCE [LARGE SCALE GENOMIC DNA]</scope>
    <source>
        <strain evidence="7">DSM 17298</strain>
    </source>
</reference>
<dbReference type="PANTHER" id="PTHR40079:SF4">
    <property type="entry name" value="GH26 DOMAIN-CONTAINING PROTEIN-RELATED"/>
    <property type="match status" value="1"/>
</dbReference>
<dbReference type="GO" id="GO:0016985">
    <property type="term" value="F:mannan endo-1,4-beta-mannosidase activity"/>
    <property type="evidence" value="ECO:0007669"/>
    <property type="project" value="InterPro"/>
</dbReference>
<gene>
    <name evidence="6" type="ORF">SAMN03080598_00821</name>
</gene>
<evidence type="ECO:0000313" key="6">
    <source>
        <dbReference type="EMBL" id="SEF63548.1"/>
    </source>
</evidence>
<organism evidence="6 7">
    <name type="scientific">Algoriphagus boritolerans DSM 17298 = JCM 18970</name>
    <dbReference type="NCBI Taxonomy" id="1120964"/>
    <lineage>
        <taxon>Bacteria</taxon>
        <taxon>Pseudomonadati</taxon>
        <taxon>Bacteroidota</taxon>
        <taxon>Cytophagia</taxon>
        <taxon>Cytophagales</taxon>
        <taxon>Cyclobacteriaceae</taxon>
        <taxon>Algoriphagus</taxon>
    </lineage>
</organism>
<name>A0A1H5TMV5_9BACT</name>
<evidence type="ECO:0000313" key="7">
    <source>
        <dbReference type="Proteomes" id="UP000236736"/>
    </source>
</evidence>
<dbReference type="InterPro" id="IPR000805">
    <property type="entry name" value="Glyco_hydro_26"/>
</dbReference>
<feature type="domain" description="GH26" evidence="5">
    <location>
        <begin position="71"/>
        <end position="373"/>
    </location>
</feature>
<evidence type="ECO:0000256" key="4">
    <source>
        <dbReference type="PROSITE-ProRule" id="PRU01100"/>
    </source>
</evidence>
<protein>
    <submittedName>
        <fullName evidence="6">Glycosyl hydrolase family 26</fullName>
    </submittedName>
</protein>
<evidence type="ECO:0000256" key="2">
    <source>
        <dbReference type="ARBA" id="ARBA00022801"/>
    </source>
</evidence>
<dbReference type="Pfam" id="PF02156">
    <property type="entry name" value="Glyco_hydro_26"/>
    <property type="match status" value="1"/>
</dbReference>
<dbReference type="AlphaFoldDB" id="A0A1H5TMV5"/>
<feature type="active site" description="Nucleophile" evidence="4">
    <location>
        <position position="313"/>
    </location>
</feature>
<dbReference type="RefSeq" id="WP_103923533.1">
    <property type="nucleotide sequence ID" value="NZ_FNVR01000003.1"/>
</dbReference>
<keyword evidence="3 4" id="KW-0326">Glycosidase</keyword>
<dbReference type="Gene3D" id="3.20.20.80">
    <property type="entry name" value="Glycosidases"/>
    <property type="match status" value="1"/>
</dbReference>
<keyword evidence="2 4" id="KW-0378">Hydrolase</keyword>
<dbReference type="Proteomes" id="UP000236736">
    <property type="component" value="Unassembled WGS sequence"/>
</dbReference>
<dbReference type="InterPro" id="IPR022790">
    <property type="entry name" value="GH26_dom"/>
</dbReference>
<dbReference type="InterPro" id="IPR017853">
    <property type="entry name" value="GH"/>
</dbReference>
<sequence length="385" mass="44239">MKKVIYRFLVVITSLAVGVGLVASITYVGDESSGPVEDAFFKIGRAISEFEEKHILKQRSKSRSAKLAWFAEAQYNRESLRDPKKIFLGAYDNEATTSVQPIITLEDSLDTEFPLIHIYGAWGSKREQRFPKDQVHSIATLGSVPVITWEPWLNDFGGGEFSDLPPVEERNKEGMKAVAEGVYDSYLIQWAKDAKDAKVTLFLRLGHEMNDPYRYPWGPQNNEPEDFIAAWRHVVDLFKNEEVTNVLWVWAPHLAYGQFKEYYPGDTYVDWVATGTLNYGTVAPWSQWWSFEEIFSKYYEELAEFNKPIMIAEFGSLAVGGNRAKWYAEALKDFPMRFPTVRALIFFHNKSDGTTTYQSLNWYFVEENEITAAIRSQIKGWFIAS</sequence>
<dbReference type="PROSITE" id="PS51764">
    <property type="entry name" value="GH26"/>
    <property type="match status" value="1"/>
</dbReference>
<accession>A0A1H5TMV5</accession>
<feature type="active site" description="Proton donor" evidence="4">
    <location>
        <position position="208"/>
    </location>
</feature>
<proteinExistence type="inferred from homology"/>
<comment type="similarity">
    <text evidence="1 4">Belongs to the glycosyl hydrolase 26 family.</text>
</comment>
<evidence type="ECO:0000256" key="3">
    <source>
        <dbReference type="ARBA" id="ARBA00023295"/>
    </source>
</evidence>
<keyword evidence="7" id="KW-1185">Reference proteome</keyword>
<evidence type="ECO:0000259" key="5">
    <source>
        <dbReference type="PROSITE" id="PS51764"/>
    </source>
</evidence>
<dbReference type="EMBL" id="FNVR01000003">
    <property type="protein sequence ID" value="SEF63548.1"/>
    <property type="molecule type" value="Genomic_DNA"/>
</dbReference>
<dbReference type="OrthoDB" id="9802773at2"/>
<evidence type="ECO:0000256" key="1">
    <source>
        <dbReference type="ARBA" id="ARBA00007754"/>
    </source>
</evidence>
<dbReference type="PANTHER" id="PTHR40079">
    <property type="entry name" value="MANNAN ENDO-1,4-BETA-MANNOSIDASE E-RELATED"/>
    <property type="match status" value="1"/>
</dbReference>
<dbReference type="SUPFAM" id="SSF51445">
    <property type="entry name" value="(Trans)glycosidases"/>
    <property type="match status" value="1"/>
</dbReference>